<dbReference type="OMA" id="TEDWNFS"/>
<feature type="compositionally biased region" description="Acidic residues" evidence="1">
    <location>
        <begin position="299"/>
        <end position="314"/>
    </location>
</feature>
<dbReference type="eggNOG" id="KOG0201">
    <property type="taxonomic scope" value="Eukaryota"/>
</dbReference>
<dbReference type="OrthoDB" id="248923at2759"/>
<dbReference type="Proteomes" id="UP000002058">
    <property type="component" value="Unassembled WGS sequence"/>
</dbReference>
<feature type="compositionally biased region" description="Basic and acidic residues" evidence="1">
    <location>
        <begin position="271"/>
        <end position="280"/>
    </location>
</feature>
<dbReference type="GeneID" id="8438465"/>
<feature type="region of interest" description="Disordered" evidence="1">
    <location>
        <begin position="215"/>
        <end position="408"/>
    </location>
</feature>
<dbReference type="STRING" id="336963.C4JJM1"/>
<accession>C4JJM1</accession>
<dbReference type="EMBL" id="CH476615">
    <property type="protein sequence ID" value="EEP76979.1"/>
    <property type="molecule type" value="Genomic_DNA"/>
</dbReference>
<reference evidence="3" key="1">
    <citation type="journal article" date="2009" name="Genome Res.">
        <title>Comparative genomic analyses of the human fungal pathogens Coccidioides and their relatives.</title>
        <authorList>
            <person name="Sharpton T.J."/>
            <person name="Stajich J.E."/>
            <person name="Rounsley S.D."/>
            <person name="Gardner M.J."/>
            <person name="Wortman J.R."/>
            <person name="Jordar V.S."/>
            <person name="Maiti R."/>
            <person name="Kodira C.D."/>
            <person name="Neafsey D.E."/>
            <person name="Zeng Q."/>
            <person name="Hung C.-Y."/>
            <person name="McMahan C."/>
            <person name="Muszewska A."/>
            <person name="Grynberg M."/>
            <person name="Mandel M.A."/>
            <person name="Kellner E.M."/>
            <person name="Barker B.M."/>
            <person name="Galgiani J.N."/>
            <person name="Orbach M.J."/>
            <person name="Kirkland T.N."/>
            <person name="Cole G.T."/>
            <person name="Henn M.R."/>
            <person name="Birren B.W."/>
            <person name="Taylor J.W."/>
        </authorList>
    </citation>
    <scope>NUCLEOTIDE SEQUENCE [LARGE SCALE GENOMIC DNA]</scope>
    <source>
        <strain evidence="3">UAMH 1704</strain>
    </source>
</reference>
<sequence>MKDILEHDYIAETRETHPTETLSELVRMYYQWSQRGGQRISLFNPGGAVAAEMPDPTSTLETEDWNFSTTAGFEKRHSILDLDLLSASLAALNEDFTSAPNVLGQEPNMTPDEKANFDERVKRGAAAMEGLFDEAKPDYKYETKNDFVPVQEKQRRASDLPLRTDTDRSSVTSTFIDINLGDYESAHYAAGSASNNPPFQLADPDTIRANRSSARLFRNSSSSSSTSQEFQPRGPRPPTMEWTFESATQMTDEPDTIIQRDVNEQSSSEDETFKTDKRETMTWTFPVMTPDEGAPGDDPLIEDGPGESETEEQNGSEPVYPWSSESEGTIRGANRSFPVLQPPPLGRRGSARTESFESRPGTAVSAQSDTDRNPFRFDGTSSPSSPSTPREERQGSTDQFPTMPASSFFEDYETSTLVSSFNDYPGSNWSHDATLRNGSSTDQRRQSVVPSLYSTDARPGDPVPEADKPTSLYFPEPMPPSSECLAEGASEDMVSAELDRLLGDFIQGLASTREALAAADSLRAANEG</sequence>
<evidence type="ECO:0000313" key="3">
    <source>
        <dbReference type="Proteomes" id="UP000002058"/>
    </source>
</evidence>
<proteinExistence type="predicted"/>
<feature type="compositionally biased region" description="Polar residues" evidence="1">
    <location>
        <begin position="420"/>
        <end position="454"/>
    </location>
</feature>
<keyword evidence="3" id="KW-1185">Reference proteome</keyword>
<feature type="compositionally biased region" description="Low complexity" evidence="1">
    <location>
        <begin position="215"/>
        <end position="227"/>
    </location>
</feature>
<organism evidence="2 3">
    <name type="scientific">Uncinocarpus reesii (strain UAMH 1704)</name>
    <dbReference type="NCBI Taxonomy" id="336963"/>
    <lineage>
        <taxon>Eukaryota</taxon>
        <taxon>Fungi</taxon>
        <taxon>Dikarya</taxon>
        <taxon>Ascomycota</taxon>
        <taxon>Pezizomycotina</taxon>
        <taxon>Eurotiomycetes</taxon>
        <taxon>Eurotiomycetidae</taxon>
        <taxon>Onygenales</taxon>
        <taxon>Onygenaceae</taxon>
        <taxon>Uncinocarpus</taxon>
    </lineage>
</organism>
<evidence type="ECO:0000256" key="1">
    <source>
        <dbReference type="SAM" id="MobiDB-lite"/>
    </source>
</evidence>
<name>C4JJM1_UNCRE</name>
<dbReference type="HOGENOM" id="CLU_007561_2_1_1"/>
<dbReference type="InParanoid" id="C4JJM1"/>
<dbReference type="AlphaFoldDB" id="C4JJM1"/>
<feature type="region of interest" description="Disordered" evidence="1">
    <location>
        <begin position="420"/>
        <end position="489"/>
    </location>
</feature>
<dbReference type="VEuPathDB" id="FungiDB:UREG_01828"/>
<dbReference type="KEGG" id="ure:UREG_01828"/>
<dbReference type="RefSeq" id="XP_002542312.1">
    <property type="nucleotide sequence ID" value="XM_002542266.1"/>
</dbReference>
<protein>
    <submittedName>
        <fullName evidence="2">Uncharacterized protein</fullName>
    </submittedName>
</protein>
<evidence type="ECO:0000313" key="2">
    <source>
        <dbReference type="EMBL" id="EEP76979.1"/>
    </source>
</evidence>
<gene>
    <name evidence="2" type="ORF">UREG_01828</name>
</gene>